<organism evidence="2 3">
    <name type="scientific">Eufriesea mexicana</name>
    <dbReference type="NCBI Taxonomy" id="516756"/>
    <lineage>
        <taxon>Eukaryota</taxon>
        <taxon>Metazoa</taxon>
        <taxon>Ecdysozoa</taxon>
        <taxon>Arthropoda</taxon>
        <taxon>Hexapoda</taxon>
        <taxon>Insecta</taxon>
        <taxon>Pterygota</taxon>
        <taxon>Neoptera</taxon>
        <taxon>Endopterygota</taxon>
        <taxon>Hymenoptera</taxon>
        <taxon>Apocrita</taxon>
        <taxon>Aculeata</taxon>
        <taxon>Apoidea</taxon>
        <taxon>Anthophila</taxon>
        <taxon>Apidae</taxon>
        <taxon>Eufriesea</taxon>
    </lineage>
</organism>
<dbReference type="EMBL" id="KQ759841">
    <property type="protein sequence ID" value="OAD62631.1"/>
    <property type="molecule type" value="Genomic_DNA"/>
</dbReference>
<dbReference type="Proteomes" id="UP000250275">
    <property type="component" value="Unassembled WGS sequence"/>
</dbReference>
<evidence type="ECO:0000313" key="2">
    <source>
        <dbReference type="EMBL" id="OAD62631.1"/>
    </source>
</evidence>
<evidence type="ECO:0000256" key="1">
    <source>
        <dbReference type="SAM" id="MobiDB-lite"/>
    </source>
</evidence>
<protein>
    <submittedName>
        <fullName evidence="2">Uncharacterized protein</fullName>
    </submittedName>
</protein>
<accession>A0A310SJ44</accession>
<keyword evidence="3" id="KW-1185">Reference proteome</keyword>
<dbReference type="AlphaFoldDB" id="A0A310SJ44"/>
<sequence>MIEPNGTLTAVSITSLTGSPLLMVALDVRIIITVGLEGSGANVGTTVTLTRAEFRKKYKRHRYSSSGSDPVPQQRQQSYRLSYNVAIAAEGGGNFLVKRALRFLSRTLLCAGGPDAENCRLALRERPVSLERRRRTDSFSLLIRRRGGPHVRESWGPGRKDINQAPIDSEPSMSRKSRKYIQGTFAFEPSLPASGMCTYTAITECKGLRMGQAKAHWRGTLRQRVQSRRDWSWLWWRVHLPLERSTLRTLAQARLHQSARSIRRPRAPRTFHGNRLCFGDGTGPPGHVFSPTAGCQLAGSLDPRGPGPSRAFFASLARNEVAWDRRGRLSRWDVVRRDYRGNGGETGAVINRRDYRGSSAVLIRRPKDVDRGVVATEIARKEFDRGTI</sequence>
<reference evidence="2 3" key="1">
    <citation type="submission" date="2015-07" db="EMBL/GenBank/DDBJ databases">
        <title>The genome of Eufriesea mexicana.</title>
        <authorList>
            <person name="Pan H."/>
            <person name="Kapheim K."/>
        </authorList>
    </citation>
    <scope>NUCLEOTIDE SEQUENCE [LARGE SCALE GENOMIC DNA]</scope>
    <source>
        <strain evidence="2">0111107269</strain>
        <tissue evidence="2">Whole body</tissue>
    </source>
</reference>
<evidence type="ECO:0000313" key="3">
    <source>
        <dbReference type="Proteomes" id="UP000250275"/>
    </source>
</evidence>
<name>A0A310SJ44_9HYME</name>
<feature type="region of interest" description="Disordered" evidence="1">
    <location>
        <begin position="152"/>
        <end position="174"/>
    </location>
</feature>
<proteinExistence type="predicted"/>
<feature type="compositionally biased region" description="Basic and acidic residues" evidence="1">
    <location>
        <begin position="152"/>
        <end position="162"/>
    </location>
</feature>
<gene>
    <name evidence="2" type="ORF">WN48_07698</name>
</gene>